<gene>
    <name evidence="3" type="ORF">HINF_LOCUS15767</name>
    <name evidence="2" type="ORF">HINF_LOCUS313</name>
</gene>
<dbReference type="Gene3D" id="1.10.10.60">
    <property type="entry name" value="Homeodomain-like"/>
    <property type="match status" value="1"/>
</dbReference>
<dbReference type="GO" id="GO:0003677">
    <property type="term" value="F:DNA binding"/>
    <property type="evidence" value="ECO:0007669"/>
    <property type="project" value="UniProtKB-KW"/>
</dbReference>
<evidence type="ECO:0000313" key="4">
    <source>
        <dbReference type="Proteomes" id="UP001642409"/>
    </source>
</evidence>
<name>A0AA86N4H3_9EUKA</name>
<reference evidence="2" key="1">
    <citation type="submission" date="2023-06" db="EMBL/GenBank/DDBJ databases">
        <authorList>
            <person name="Kurt Z."/>
        </authorList>
    </citation>
    <scope>NUCLEOTIDE SEQUENCE</scope>
</reference>
<dbReference type="EMBL" id="CATOUU010000003">
    <property type="protein sequence ID" value="CAI9912668.1"/>
    <property type="molecule type" value="Genomic_DNA"/>
</dbReference>
<dbReference type="Pfam" id="PF13518">
    <property type="entry name" value="HTH_28"/>
    <property type="match status" value="1"/>
</dbReference>
<reference evidence="3 4" key="2">
    <citation type="submission" date="2024-07" db="EMBL/GenBank/DDBJ databases">
        <authorList>
            <person name="Akdeniz Z."/>
        </authorList>
    </citation>
    <scope>NUCLEOTIDE SEQUENCE [LARGE SCALE GENOMIC DNA]</scope>
</reference>
<protein>
    <submittedName>
        <fullName evidence="2">Homeobox-like domain superfamily</fullName>
    </submittedName>
    <submittedName>
        <fullName evidence="3">Homeobox-like_domain superfamily</fullName>
    </submittedName>
</protein>
<dbReference type="SUPFAM" id="SSF46689">
    <property type="entry name" value="Homeodomain-like"/>
    <property type="match status" value="1"/>
</dbReference>
<keyword evidence="2" id="KW-0371">Homeobox</keyword>
<dbReference type="EMBL" id="CAXDID020000038">
    <property type="protein sequence ID" value="CAL5998505.1"/>
    <property type="molecule type" value="Genomic_DNA"/>
</dbReference>
<dbReference type="AlphaFoldDB" id="A0AA86N4H3"/>
<evidence type="ECO:0000313" key="2">
    <source>
        <dbReference type="EMBL" id="CAI9912668.1"/>
    </source>
</evidence>
<evidence type="ECO:0000313" key="3">
    <source>
        <dbReference type="EMBL" id="CAL5998505.1"/>
    </source>
</evidence>
<dbReference type="Proteomes" id="UP001642409">
    <property type="component" value="Unassembled WGS sequence"/>
</dbReference>
<evidence type="ECO:0000259" key="1">
    <source>
        <dbReference type="Pfam" id="PF13518"/>
    </source>
</evidence>
<comment type="caution">
    <text evidence="2">The sequence shown here is derived from an EMBL/GenBank/DDBJ whole genome shotgun (WGS) entry which is preliminary data.</text>
</comment>
<feature type="domain" description="Insertion element IS150 protein InsJ-like helix-turn-helix" evidence="1">
    <location>
        <begin position="12"/>
        <end position="62"/>
    </location>
</feature>
<proteinExistence type="predicted"/>
<dbReference type="InterPro" id="IPR055247">
    <property type="entry name" value="InsJ-like_HTH"/>
</dbReference>
<dbReference type="InterPro" id="IPR009057">
    <property type="entry name" value="Homeodomain-like_sf"/>
</dbReference>
<keyword evidence="4" id="KW-1185">Reference proteome</keyword>
<accession>A0AA86N4H3</accession>
<keyword evidence="2" id="KW-0238">DNA-binding</keyword>
<organism evidence="2">
    <name type="scientific">Hexamita inflata</name>
    <dbReference type="NCBI Taxonomy" id="28002"/>
    <lineage>
        <taxon>Eukaryota</taxon>
        <taxon>Metamonada</taxon>
        <taxon>Diplomonadida</taxon>
        <taxon>Hexamitidae</taxon>
        <taxon>Hexamitinae</taxon>
        <taxon>Hexamita</taxon>
    </lineage>
</organism>
<sequence>MRGTYNTISNQQRMQIVQEVFCNKISRIQIAEQMNLKYSTVKHICQQYEKYKIVELKARGGPGKQKSNPIIIKFIIDLRNNEDKFSYTMIKQKIFDQFNINLCPSDIRYLYDQYYKNKQENPNNDVATQCNMNQFDLYITAATQWDESDPGLCDVGFETK</sequence>